<dbReference type="GO" id="GO:0016209">
    <property type="term" value="F:antioxidant activity"/>
    <property type="evidence" value="ECO:0007669"/>
    <property type="project" value="InterPro"/>
</dbReference>
<feature type="chain" id="PRO_5035235399" evidence="2">
    <location>
        <begin position="17"/>
        <end position="156"/>
    </location>
</feature>
<reference evidence="4" key="1">
    <citation type="journal article" date="2018" name="Int. J. Syst. Evol. Microbiol.">
        <title>Neptunicella marina gen. nov., sp. nov., isolated from surface seawater.</title>
        <authorList>
            <person name="Liu X."/>
            <person name="Lai Q."/>
            <person name="Du Y."/>
            <person name="Zhang X."/>
            <person name="Liu Z."/>
            <person name="Sun F."/>
            <person name="Shao Z."/>
        </authorList>
    </citation>
    <scope>NUCLEOTIDE SEQUENCE</scope>
    <source>
        <strain evidence="4">S27-2</strain>
    </source>
</reference>
<dbReference type="RefSeq" id="WP_186507870.1">
    <property type="nucleotide sequence ID" value="NZ_JACNEP010000016.1"/>
</dbReference>
<dbReference type="GO" id="GO:0015036">
    <property type="term" value="F:disulfide oxidoreductase activity"/>
    <property type="evidence" value="ECO:0007669"/>
    <property type="project" value="UniProtKB-ARBA"/>
</dbReference>
<dbReference type="InterPro" id="IPR017937">
    <property type="entry name" value="Thioredoxin_CS"/>
</dbReference>
<dbReference type="InterPro" id="IPR036249">
    <property type="entry name" value="Thioredoxin-like_sf"/>
</dbReference>
<evidence type="ECO:0000313" key="5">
    <source>
        <dbReference type="Proteomes" id="UP000601768"/>
    </source>
</evidence>
<dbReference type="AlphaFoldDB" id="A0A8J6IXU9"/>
<dbReference type="InterPro" id="IPR050553">
    <property type="entry name" value="Thioredoxin_ResA/DsbE_sf"/>
</dbReference>
<reference evidence="4" key="2">
    <citation type="submission" date="2020-08" db="EMBL/GenBank/DDBJ databases">
        <authorList>
            <person name="Lai Q."/>
        </authorList>
    </citation>
    <scope>NUCLEOTIDE SEQUENCE</scope>
    <source>
        <strain evidence="4">S27-2</strain>
    </source>
</reference>
<protein>
    <submittedName>
        <fullName evidence="4">TlpA family protein disulfide reductase</fullName>
    </submittedName>
</protein>
<keyword evidence="5" id="KW-1185">Reference proteome</keyword>
<dbReference type="PANTHER" id="PTHR42852">
    <property type="entry name" value="THIOL:DISULFIDE INTERCHANGE PROTEIN DSBE"/>
    <property type="match status" value="1"/>
</dbReference>
<dbReference type="PANTHER" id="PTHR42852:SF18">
    <property type="entry name" value="CHROMOSOME UNDETERMINED SCAFFOLD_47, WHOLE GENOME SHOTGUN SEQUENCE"/>
    <property type="match status" value="1"/>
</dbReference>
<dbReference type="Pfam" id="PF00578">
    <property type="entry name" value="AhpC-TSA"/>
    <property type="match status" value="1"/>
</dbReference>
<proteinExistence type="predicted"/>
<evidence type="ECO:0000256" key="2">
    <source>
        <dbReference type="SAM" id="SignalP"/>
    </source>
</evidence>
<accession>A0A8J6IXU9</accession>
<dbReference type="PROSITE" id="PS00194">
    <property type="entry name" value="THIOREDOXIN_1"/>
    <property type="match status" value="1"/>
</dbReference>
<evidence type="ECO:0000313" key="4">
    <source>
        <dbReference type="EMBL" id="MBC3767351.1"/>
    </source>
</evidence>
<feature type="domain" description="Thioredoxin" evidence="3">
    <location>
        <begin position="20"/>
        <end position="156"/>
    </location>
</feature>
<keyword evidence="2" id="KW-0732">Signal</keyword>
<name>A0A8J6IXU9_9ALTE</name>
<gene>
    <name evidence="4" type="ORF">H8B19_15850</name>
</gene>
<sequence>MIKKLVLILLAGCALAAGVMVSQYQKADFSLLGGDNMRWQDYQGKWLVVNYFAKWCAPCLEEVPELNQFYQLSKQQNIGLIAISWDKLAQQQLEQIVEQYQMQFPLVHEFYTPPPFERPAQLPVSYIISPEGKVVKTLKGQQTADSLFNYIAELKQ</sequence>
<dbReference type="InterPro" id="IPR000866">
    <property type="entry name" value="AhpC/TSA"/>
</dbReference>
<dbReference type="PROSITE" id="PS51352">
    <property type="entry name" value="THIOREDOXIN_2"/>
    <property type="match status" value="1"/>
</dbReference>
<dbReference type="SUPFAM" id="SSF52833">
    <property type="entry name" value="Thioredoxin-like"/>
    <property type="match status" value="1"/>
</dbReference>
<dbReference type="EMBL" id="JACNEP010000016">
    <property type="protein sequence ID" value="MBC3767351.1"/>
    <property type="molecule type" value="Genomic_DNA"/>
</dbReference>
<evidence type="ECO:0000256" key="1">
    <source>
        <dbReference type="ARBA" id="ARBA00023284"/>
    </source>
</evidence>
<keyword evidence="1" id="KW-0676">Redox-active center</keyword>
<dbReference type="Gene3D" id="3.40.30.10">
    <property type="entry name" value="Glutaredoxin"/>
    <property type="match status" value="1"/>
</dbReference>
<dbReference type="InterPro" id="IPR013766">
    <property type="entry name" value="Thioredoxin_domain"/>
</dbReference>
<comment type="caution">
    <text evidence="4">The sequence shown here is derived from an EMBL/GenBank/DDBJ whole genome shotgun (WGS) entry which is preliminary data.</text>
</comment>
<feature type="signal peptide" evidence="2">
    <location>
        <begin position="1"/>
        <end position="16"/>
    </location>
</feature>
<evidence type="ECO:0000259" key="3">
    <source>
        <dbReference type="PROSITE" id="PS51352"/>
    </source>
</evidence>
<organism evidence="4 5">
    <name type="scientific">Neptunicella marina</name>
    <dbReference type="NCBI Taxonomy" id="2125989"/>
    <lineage>
        <taxon>Bacteria</taxon>
        <taxon>Pseudomonadati</taxon>
        <taxon>Pseudomonadota</taxon>
        <taxon>Gammaproteobacteria</taxon>
        <taxon>Alteromonadales</taxon>
        <taxon>Alteromonadaceae</taxon>
        <taxon>Neptunicella</taxon>
    </lineage>
</organism>
<dbReference type="CDD" id="cd02966">
    <property type="entry name" value="TlpA_like_family"/>
    <property type="match status" value="1"/>
</dbReference>
<dbReference type="Proteomes" id="UP000601768">
    <property type="component" value="Unassembled WGS sequence"/>
</dbReference>